<protein>
    <submittedName>
        <fullName evidence="1">Uncharacterized protein</fullName>
    </submittedName>
</protein>
<accession>A0A2P9APN5</accession>
<evidence type="ECO:0000313" key="1">
    <source>
        <dbReference type="EMBL" id="SJM33108.1"/>
    </source>
</evidence>
<keyword evidence="2" id="KW-1185">Reference proteome</keyword>
<name>A0A2P9APN5_9HYPH</name>
<sequence>MTKIGATATVSVVAWNVGFQETAELFASPRRVSGVREASTMPSTIAFASINIALSIFVPHRRAVRVADGDVG</sequence>
<organism evidence="1 2">
    <name type="scientific">Mesorhizobium delmotii</name>
    <dbReference type="NCBI Taxonomy" id="1631247"/>
    <lineage>
        <taxon>Bacteria</taxon>
        <taxon>Pseudomonadati</taxon>
        <taxon>Pseudomonadota</taxon>
        <taxon>Alphaproteobacteria</taxon>
        <taxon>Hyphomicrobiales</taxon>
        <taxon>Phyllobacteriaceae</taxon>
        <taxon>Mesorhizobium</taxon>
    </lineage>
</organism>
<dbReference type="EMBL" id="FUIG01000042">
    <property type="protein sequence ID" value="SJM33108.1"/>
    <property type="molecule type" value="Genomic_DNA"/>
</dbReference>
<reference evidence="2" key="1">
    <citation type="submission" date="2016-12" db="EMBL/GenBank/DDBJ databases">
        <authorList>
            <person name="Brunel B."/>
        </authorList>
    </citation>
    <scope>NUCLEOTIDE SEQUENCE [LARGE SCALE GENOMIC DNA]</scope>
</reference>
<evidence type="ECO:0000313" key="2">
    <source>
        <dbReference type="Proteomes" id="UP000245698"/>
    </source>
</evidence>
<dbReference type="Proteomes" id="UP000245698">
    <property type="component" value="Unassembled WGS sequence"/>
</dbReference>
<proteinExistence type="predicted"/>
<gene>
    <name evidence="1" type="ORF">BQ8482_340004</name>
</gene>
<dbReference type="RefSeq" id="WP_123149920.1">
    <property type="nucleotide sequence ID" value="NZ_FUIG01000042.1"/>
</dbReference>
<dbReference type="AlphaFoldDB" id="A0A2P9APN5"/>